<name>A0ABD2MJK8_9CUCU</name>
<keyword evidence="4" id="KW-0408">Iron</keyword>
<feature type="domain" description="J" evidence="5">
    <location>
        <begin position="6"/>
        <end position="69"/>
    </location>
</feature>
<dbReference type="PANTHER" id="PTHR45255:SF1">
    <property type="entry name" value="DNAJ HOMOLOG SUBFAMILY C MEMBER 24"/>
    <property type="match status" value="1"/>
</dbReference>
<evidence type="ECO:0000256" key="3">
    <source>
        <dbReference type="ARBA" id="ARBA00022833"/>
    </source>
</evidence>
<keyword evidence="3" id="KW-0862">Zinc</keyword>
<protein>
    <recommendedName>
        <fullName evidence="5">J domain-containing protein</fullName>
    </recommendedName>
</protein>
<dbReference type="PANTHER" id="PTHR45255">
    <property type="entry name" value="DNAJ HOMOLOG SUBFAMILY C MEMBER 24"/>
    <property type="match status" value="1"/>
</dbReference>
<dbReference type="Gene3D" id="1.10.287.110">
    <property type="entry name" value="DnaJ domain"/>
    <property type="match status" value="1"/>
</dbReference>
<sequence length="132" mass="15616">MSKDDNYYSLLECEPNSAPEKIKENYLRLARKFHPDKNSGQLTEKFIKIDKAWKVLGNINLRKQYDENCFRSELNDGIIIYARLRKEDLKFDENLTCSYSCRCGNEYLIHKEYLDVECILECSECSNNILIK</sequence>
<comment type="caution">
    <text evidence="6">The sequence shown here is derived from an EMBL/GenBank/DDBJ whole genome shotgun (WGS) entry which is preliminary data.</text>
</comment>
<keyword evidence="7" id="KW-1185">Reference proteome</keyword>
<gene>
    <name evidence="6" type="ORF">HHI36_010725</name>
</gene>
<dbReference type="PRINTS" id="PR00625">
    <property type="entry name" value="JDOMAIN"/>
</dbReference>
<evidence type="ECO:0000256" key="2">
    <source>
        <dbReference type="ARBA" id="ARBA00022723"/>
    </source>
</evidence>
<proteinExistence type="inferred from homology"/>
<accession>A0ABD2MJK8</accession>
<evidence type="ECO:0000313" key="6">
    <source>
        <dbReference type="EMBL" id="KAL3266557.1"/>
    </source>
</evidence>
<keyword evidence="2" id="KW-0479">Metal-binding</keyword>
<dbReference type="InterPro" id="IPR036671">
    <property type="entry name" value="DPH_MB_sf"/>
</dbReference>
<dbReference type="Gene3D" id="3.10.660.10">
    <property type="entry name" value="DPH Zinc finger"/>
    <property type="match status" value="1"/>
</dbReference>
<evidence type="ECO:0000259" key="5">
    <source>
        <dbReference type="PROSITE" id="PS50076"/>
    </source>
</evidence>
<reference evidence="6 7" key="1">
    <citation type="journal article" date="2021" name="BMC Biol.">
        <title>Horizontally acquired antibacterial genes associated with adaptive radiation of ladybird beetles.</title>
        <authorList>
            <person name="Li H.S."/>
            <person name="Tang X.F."/>
            <person name="Huang Y.H."/>
            <person name="Xu Z.Y."/>
            <person name="Chen M.L."/>
            <person name="Du X.Y."/>
            <person name="Qiu B.Y."/>
            <person name="Chen P.T."/>
            <person name="Zhang W."/>
            <person name="Slipinski A."/>
            <person name="Escalona H.E."/>
            <person name="Waterhouse R.M."/>
            <person name="Zwick A."/>
            <person name="Pang H."/>
        </authorList>
    </citation>
    <scope>NUCLEOTIDE SEQUENCE [LARGE SCALE GENOMIC DNA]</scope>
    <source>
        <strain evidence="6">SYSU2018</strain>
    </source>
</reference>
<dbReference type="InterPro" id="IPR001623">
    <property type="entry name" value="DnaJ_domain"/>
</dbReference>
<dbReference type="SUPFAM" id="SSF46565">
    <property type="entry name" value="Chaperone J-domain"/>
    <property type="match status" value="1"/>
</dbReference>
<dbReference type="Proteomes" id="UP001516400">
    <property type="component" value="Unassembled WGS sequence"/>
</dbReference>
<evidence type="ECO:0000313" key="7">
    <source>
        <dbReference type="Proteomes" id="UP001516400"/>
    </source>
</evidence>
<dbReference type="AlphaFoldDB" id="A0ABD2MJK8"/>
<dbReference type="PROSITE" id="PS50076">
    <property type="entry name" value="DNAJ_2"/>
    <property type="match status" value="1"/>
</dbReference>
<evidence type="ECO:0000256" key="1">
    <source>
        <dbReference type="ARBA" id="ARBA00006169"/>
    </source>
</evidence>
<dbReference type="Pfam" id="PF00226">
    <property type="entry name" value="DnaJ"/>
    <property type="match status" value="1"/>
</dbReference>
<comment type="similarity">
    <text evidence="1">Belongs to the DPH4 family.</text>
</comment>
<dbReference type="SMART" id="SM00271">
    <property type="entry name" value="DnaJ"/>
    <property type="match status" value="1"/>
</dbReference>
<dbReference type="InterPro" id="IPR007872">
    <property type="entry name" value="DPH_MB_dom"/>
</dbReference>
<dbReference type="SUPFAM" id="SSF144217">
    <property type="entry name" value="CSL zinc finger"/>
    <property type="match status" value="1"/>
</dbReference>
<dbReference type="InterPro" id="IPR036869">
    <property type="entry name" value="J_dom_sf"/>
</dbReference>
<evidence type="ECO:0000256" key="4">
    <source>
        <dbReference type="ARBA" id="ARBA00023004"/>
    </source>
</evidence>
<organism evidence="6 7">
    <name type="scientific">Cryptolaemus montrouzieri</name>
    <dbReference type="NCBI Taxonomy" id="559131"/>
    <lineage>
        <taxon>Eukaryota</taxon>
        <taxon>Metazoa</taxon>
        <taxon>Ecdysozoa</taxon>
        <taxon>Arthropoda</taxon>
        <taxon>Hexapoda</taxon>
        <taxon>Insecta</taxon>
        <taxon>Pterygota</taxon>
        <taxon>Neoptera</taxon>
        <taxon>Endopterygota</taxon>
        <taxon>Coleoptera</taxon>
        <taxon>Polyphaga</taxon>
        <taxon>Cucujiformia</taxon>
        <taxon>Coccinelloidea</taxon>
        <taxon>Coccinellidae</taxon>
        <taxon>Scymninae</taxon>
        <taxon>Scymnini</taxon>
        <taxon>Cryptolaemus</taxon>
    </lineage>
</organism>
<dbReference type="Pfam" id="PF05207">
    <property type="entry name" value="Zn_ribbon_CSL"/>
    <property type="match status" value="1"/>
</dbReference>
<dbReference type="EMBL" id="JABFTP020000001">
    <property type="protein sequence ID" value="KAL3266557.1"/>
    <property type="molecule type" value="Genomic_DNA"/>
</dbReference>
<dbReference type="CDD" id="cd06257">
    <property type="entry name" value="DnaJ"/>
    <property type="match status" value="1"/>
</dbReference>
<dbReference type="GO" id="GO:0046872">
    <property type="term" value="F:metal ion binding"/>
    <property type="evidence" value="ECO:0007669"/>
    <property type="project" value="UniProtKB-KW"/>
</dbReference>